<evidence type="ECO:0000256" key="5">
    <source>
        <dbReference type="SAM" id="SignalP"/>
    </source>
</evidence>
<evidence type="ECO:0000256" key="3">
    <source>
        <dbReference type="ARBA" id="ARBA00023004"/>
    </source>
</evidence>
<evidence type="ECO:0000259" key="6">
    <source>
        <dbReference type="Pfam" id="PF00149"/>
    </source>
</evidence>
<dbReference type="Gene3D" id="3.60.21.10">
    <property type="match status" value="1"/>
</dbReference>
<dbReference type="InterPro" id="IPR050884">
    <property type="entry name" value="CNP_phosphodiesterase-III"/>
</dbReference>
<feature type="domain" description="Calcineurin-like phosphoesterase" evidence="6">
    <location>
        <begin position="118"/>
        <end position="370"/>
    </location>
</feature>
<dbReference type="Proteomes" id="UP000254263">
    <property type="component" value="Unassembled WGS sequence"/>
</dbReference>
<evidence type="ECO:0000256" key="1">
    <source>
        <dbReference type="ARBA" id="ARBA00022723"/>
    </source>
</evidence>
<proteinExistence type="inferred from homology"/>
<protein>
    <submittedName>
        <fullName evidence="7">Cyclic 3',5'-adenosine monophosphate phosphodiesterase</fullName>
    </submittedName>
</protein>
<dbReference type="PANTHER" id="PTHR42988:SF2">
    <property type="entry name" value="CYCLIC NUCLEOTIDE PHOSPHODIESTERASE CBUA0032-RELATED"/>
    <property type="match status" value="1"/>
</dbReference>
<keyword evidence="1" id="KW-0479">Metal-binding</keyword>
<evidence type="ECO:0000313" key="7">
    <source>
        <dbReference type="EMBL" id="SUB77796.1"/>
    </source>
</evidence>
<keyword evidence="5" id="KW-0732">Signal</keyword>
<dbReference type="InterPro" id="IPR029052">
    <property type="entry name" value="Metallo-depent_PP-like"/>
</dbReference>
<dbReference type="GO" id="GO:0016787">
    <property type="term" value="F:hydrolase activity"/>
    <property type="evidence" value="ECO:0007669"/>
    <property type="project" value="UniProtKB-KW"/>
</dbReference>
<evidence type="ECO:0000256" key="4">
    <source>
        <dbReference type="ARBA" id="ARBA00025742"/>
    </source>
</evidence>
<reference evidence="7 8" key="1">
    <citation type="submission" date="2018-06" db="EMBL/GenBank/DDBJ databases">
        <authorList>
            <consortium name="Pathogen Informatics"/>
            <person name="Doyle S."/>
        </authorList>
    </citation>
    <scope>NUCLEOTIDE SEQUENCE [LARGE SCALE GENOMIC DNA]</scope>
    <source>
        <strain evidence="7 8">NCTC13100</strain>
    </source>
</reference>
<feature type="chain" id="PRO_5017003507" evidence="5">
    <location>
        <begin position="21"/>
        <end position="581"/>
    </location>
</feature>
<feature type="signal peptide" evidence="5">
    <location>
        <begin position="1"/>
        <end position="20"/>
    </location>
</feature>
<dbReference type="SUPFAM" id="SSF56300">
    <property type="entry name" value="Metallo-dependent phosphatases"/>
    <property type="match status" value="1"/>
</dbReference>
<dbReference type="InterPro" id="IPR004843">
    <property type="entry name" value="Calcineurin-like_PHP"/>
</dbReference>
<comment type="similarity">
    <text evidence="4">Belongs to the cyclic nucleotide phosphodiesterase class-III family.</text>
</comment>
<accession>A0A379DHG5</accession>
<keyword evidence="2" id="KW-0378">Hydrolase</keyword>
<dbReference type="EMBL" id="UGTI01000001">
    <property type="protein sequence ID" value="SUB77796.1"/>
    <property type="molecule type" value="Genomic_DNA"/>
</dbReference>
<keyword evidence="3" id="KW-0408">Iron</keyword>
<evidence type="ECO:0000313" key="8">
    <source>
        <dbReference type="Proteomes" id="UP000254263"/>
    </source>
</evidence>
<gene>
    <name evidence="7" type="ORF">NCTC13100_00936</name>
</gene>
<name>A0A379DHG5_9PORP</name>
<sequence>MKRFILTIVFFLLCIGAAFSQKGDENIRCRDVFSPEDSVVFTVRGNKKEQIELFYEARALPVRKHETQFFDDSVRVNYGILPPGFYRIDLKENGTSEIITKHFRVMPHDFKKGKNTLNIIAISDVHLMAHELGQRGSRAFEEYLKKDRKLLAESEDIAKALIDTLKQSRPDIVLVSGDLTKDGAAKSHERFAELFDELRALGTQIYVVPGNHDINNPYARRYAGDGYTEVETFSPDDFLKHYADYGYQKAWSRDTVSLSYAVSPNEKLCIIALDACKYRDNTLLSRGDKADRYHSDGYLKPETLKWLKNVSAKARAKGQLIIAMMHHGVIEHFPYQARIMKPYLVDNYAEVIQCLTDCGIKLIVTGHFHAVDVAKIRFNGKELYDMEVGALVTYPCAYRTISLNLSNGDLAYTTDLIRYTGERYYTSKGEDFQTYARKRIAGGLPSLLSSMIFSKREQLAGYLNSESDVLEMYSREDLRSFMLLFEKELGPLLADLILLHYEGNEQLHDSELLKNAIDKHVVRFLKSAAPDSFREDEETTLKMLESMGAYRRLSSILELFLKDLRHTEDTRVDDCNGRIKI</sequence>
<dbReference type="PANTHER" id="PTHR42988">
    <property type="entry name" value="PHOSPHOHYDROLASE"/>
    <property type="match status" value="1"/>
</dbReference>
<evidence type="ECO:0000256" key="2">
    <source>
        <dbReference type="ARBA" id="ARBA00022801"/>
    </source>
</evidence>
<dbReference type="AlphaFoldDB" id="A0A379DHG5"/>
<dbReference type="RefSeq" id="WP_018360687.1">
    <property type="nucleotide sequence ID" value="NZ_UGTI01000001.1"/>
</dbReference>
<organism evidence="7 8">
    <name type="scientific">Porphyromonas macacae</name>
    <dbReference type="NCBI Taxonomy" id="28115"/>
    <lineage>
        <taxon>Bacteria</taxon>
        <taxon>Pseudomonadati</taxon>
        <taxon>Bacteroidota</taxon>
        <taxon>Bacteroidia</taxon>
        <taxon>Bacteroidales</taxon>
        <taxon>Porphyromonadaceae</taxon>
        <taxon>Porphyromonas</taxon>
    </lineage>
</organism>
<dbReference type="GO" id="GO:0046872">
    <property type="term" value="F:metal ion binding"/>
    <property type="evidence" value="ECO:0007669"/>
    <property type="project" value="UniProtKB-KW"/>
</dbReference>
<dbReference type="Pfam" id="PF00149">
    <property type="entry name" value="Metallophos"/>
    <property type="match status" value="1"/>
</dbReference>